<evidence type="ECO:0000313" key="2">
    <source>
        <dbReference type="Proteomes" id="UP000307943"/>
    </source>
</evidence>
<comment type="caution">
    <text evidence="1">The sequence shown here is derived from an EMBL/GenBank/DDBJ whole genome shotgun (WGS) entry which is preliminary data.</text>
</comment>
<evidence type="ECO:0000313" key="1">
    <source>
        <dbReference type="EMBL" id="TNJ65330.1"/>
    </source>
</evidence>
<reference evidence="1 2" key="1">
    <citation type="submission" date="2019-05" db="EMBL/GenBank/DDBJ databases">
        <title>We sequenced the genome of Paenibacillus hemerocallicola KCTC 33185 for further insight into its adaptation and study the phylogeny of Paenibacillus.</title>
        <authorList>
            <person name="Narsing Rao M.P."/>
        </authorList>
    </citation>
    <scope>NUCLEOTIDE SEQUENCE [LARGE SCALE GENOMIC DNA]</scope>
    <source>
        <strain evidence="1 2">KCTC 33185</strain>
    </source>
</reference>
<dbReference type="Proteomes" id="UP000307943">
    <property type="component" value="Unassembled WGS sequence"/>
</dbReference>
<dbReference type="RefSeq" id="WP_139603236.1">
    <property type="nucleotide sequence ID" value="NZ_VDCQ01000020.1"/>
</dbReference>
<dbReference type="EMBL" id="VDCQ01000020">
    <property type="protein sequence ID" value="TNJ65330.1"/>
    <property type="molecule type" value="Genomic_DNA"/>
</dbReference>
<protein>
    <submittedName>
        <fullName evidence="1">Uncharacterized protein</fullName>
    </submittedName>
</protein>
<organism evidence="1 2">
    <name type="scientific">Paenibacillus hemerocallicola</name>
    <dbReference type="NCBI Taxonomy" id="1172614"/>
    <lineage>
        <taxon>Bacteria</taxon>
        <taxon>Bacillati</taxon>
        <taxon>Bacillota</taxon>
        <taxon>Bacilli</taxon>
        <taxon>Bacillales</taxon>
        <taxon>Paenibacillaceae</taxon>
        <taxon>Paenibacillus</taxon>
    </lineage>
</organism>
<gene>
    <name evidence="1" type="ORF">FE784_16080</name>
</gene>
<name>A0A5C4T9P3_9BACL</name>
<sequence length="333" mass="37367">MNSKQIQKFTQRYLEATGCHVIEKHPAYVTVKLSPEADKRLTNRSYYWGFVERTGAPPETMSFTFVFDPDKLRAEAEAKAAKEQAANEQGNQAAAIPQVLGPSGQPLGQAGADSILGRYFGVTPVGPGTLGPGRIPREEVTFGSKRLLQLFDAVKSAGKFVQLFEEPDHSARSAAGSAGYGSYLCVNAKIELECDMKRDELHSFGVDLATGELLESFHHLVSGKKLTPRLPPNVYIARPSVTLARARTIVEQHVEKMLKRYDHSWAATAQERLTDELARVDHYYEDAVKGLEEEPKREAEQQWTMRREELEWQYRPRIRVSVVNGGLFHLKRP</sequence>
<accession>A0A5C4T9P3</accession>
<proteinExistence type="predicted"/>
<dbReference type="Pfam" id="PF11079">
    <property type="entry name" value="YqhG"/>
    <property type="match status" value="2"/>
</dbReference>
<keyword evidence="2" id="KW-1185">Reference proteome</keyword>
<dbReference type="InterPro" id="IPR024562">
    <property type="entry name" value="YqhG"/>
</dbReference>
<dbReference type="OrthoDB" id="2433584at2"/>
<dbReference type="AlphaFoldDB" id="A0A5C4T9P3"/>